<comment type="cofactor">
    <cofactor evidence="10">
        <name>Mg(2+)</name>
        <dbReference type="ChEBI" id="CHEBI:18420"/>
    </cofactor>
</comment>
<dbReference type="PROSITE" id="PS00816">
    <property type="entry name" value="AIPM_HOMOCIT_SYNTH_2"/>
    <property type="match status" value="1"/>
</dbReference>
<evidence type="ECO:0000256" key="10">
    <source>
        <dbReference type="HAMAP-Rule" id="MF_00572"/>
    </source>
</evidence>
<dbReference type="STRING" id="507626.LOKO_00826"/>
<keyword evidence="5 10" id="KW-0432">Leucine biosynthesis</keyword>
<dbReference type="HAMAP" id="MF_00572">
    <property type="entry name" value="LeuA_type2"/>
    <property type="match status" value="1"/>
</dbReference>
<evidence type="ECO:0000256" key="6">
    <source>
        <dbReference type="ARBA" id="ARBA00022605"/>
    </source>
</evidence>
<dbReference type="Pfam" id="PF08502">
    <property type="entry name" value="LeuA_dimer"/>
    <property type="match status" value="1"/>
</dbReference>
<evidence type="ECO:0000256" key="9">
    <source>
        <dbReference type="ARBA" id="ARBA00023304"/>
    </source>
</evidence>
<dbReference type="Pfam" id="PF00682">
    <property type="entry name" value="HMGL-like"/>
    <property type="match status" value="1"/>
</dbReference>
<dbReference type="OrthoDB" id="9803573at2"/>
<dbReference type="GO" id="GO:0000287">
    <property type="term" value="F:magnesium ion binding"/>
    <property type="evidence" value="ECO:0007669"/>
    <property type="project" value="UniProtKB-UniRule"/>
</dbReference>
<comment type="subcellular location">
    <subcellularLocation>
        <location evidence="10">Cytoplasm</location>
    </subcellularLocation>
</comment>
<reference evidence="12 13" key="2">
    <citation type="submission" date="2016-02" db="EMBL/GenBank/DDBJ databases">
        <authorList>
            <person name="Wen L."/>
            <person name="He K."/>
            <person name="Yang H."/>
        </authorList>
    </citation>
    <scope>NUCLEOTIDE SEQUENCE [LARGE SCALE GENOMIC DNA]</scope>
    <source>
        <strain evidence="12 13">AGD 8-3</strain>
    </source>
</reference>
<evidence type="ECO:0000256" key="3">
    <source>
        <dbReference type="ARBA" id="ARBA00009767"/>
    </source>
</evidence>
<feature type="binding site" evidence="10">
    <location>
        <position position="245"/>
    </location>
    <ligand>
        <name>Mg(2+)</name>
        <dbReference type="ChEBI" id="CHEBI:18420"/>
    </ligand>
</feature>
<dbReference type="InterPro" id="IPR054692">
    <property type="entry name" value="LeuA-like_post-cat"/>
</dbReference>
<evidence type="ECO:0000313" key="12">
    <source>
        <dbReference type="EMBL" id="AMC99907.1"/>
    </source>
</evidence>
<keyword evidence="10" id="KW-0963">Cytoplasm</keyword>
<dbReference type="AlphaFoldDB" id="A0A0X8HC43"/>
<keyword evidence="12" id="KW-0012">Acyltransferase</keyword>
<dbReference type="InterPro" id="IPR013709">
    <property type="entry name" value="2-isopropylmalate_synth_dimer"/>
</dbReference>
<accession>A0A0X8HC43</accession>
<dbReference type="PATRIC" id="fig|507626.3.peg.819"/>
<evidence type="ECO:0000256" key="2">
    <source>
        <dbReference type="ARBA" id="ARBA00004689"/>
    </source>
</evidence>
<name>A0A0X8HC43_9GAMM</name>
<comment type="function">
    <text evidence="10">Catalyzes the condensation of the acetyl group of acetyl-CoA with 3-methyl-2-oxobutanoate (2-ketoisovalerate) to form 3-carboxy-3-hydroxy-4-methylpentanoate (2-isopropylmalate).</text>
</comment>
<comment type="pathway">
    <text evidence="2 10">Amino-acid biosynthesis; L-leucine biosynthesis; L-leucine from 3-methyl-2-oxobutanoate: step 1/4.</text>
</comment>
<dbReference type="KEGG" id="hco:LOKO_00826"/>
<dbReference type="Gene3D" id="3.30.160.270">
    <property type="match status" value="1"/>
</dbReference>
<comment type="similarity">
    <text evidence="3 10">Belongs to the alpha-IPM synthase/homocitrate synthase family. LeuA type 2 subfamily.</text>
</comment>
<dbReference type="GO" id="GO:0005737">
    <property type="term" value="C:cytoplasm"/>
    <property type="evidence" value="ECO:0007669"/>
    <property type="project" value="UniProtKB-SubCell"/>
</dbReference>
<evidence type="ECO:0000259" key="11">
    <source>
        <dbReference type="PROSITE" id="PS50991"/>
    </source>
</evidence>
<dbReference type="PROSITE" id="PS00815">
    <property type="entry name" value="AIPM_HOMOCIT_SYNTH_1"/>
    <property type="match status" value="1"/>
</dbReference>
<organism evidence="12 13">
    <name type="scientific">Halomonas chromatireducens</name>
    <dbReference type="NCBI Taxonomy" id="507626"/>
    <lineage>
        <taxon>Bacteria</taxon>
        <taxon>Pseudomonadati</taxon>
        <taxon>Pseudomonadota</taxon>
        <taxon>Gammaproteobacteria</taxon>
        <taxon>Oceanospirillales</taxon>
        <taxon>Halomonadaceae</taxon>
        <taxon>Halomonas</taxon>
    </lineage>
</organism>
<evidence type="ECO:0000313" key="13">
    <source>
        <dbReference type="Proteomes" id="UP000063387"/>
    </source>
</evidence>
<feature type="binding site" evidence="10">
    <location>
        <position position="281"/>
    </location>
    <ligand>
        <name>Mg(2+)</name>
        <dbReference type="ChEBI" id="CHEBI:18420"/>
    </ligand>
</feature>
<evidence type="ECO:0000256" key="8">
    <source>
        <dbReference type="ARBA" id="ARBA00022723"/>
    </source>
</evidence>
<dbReference type="Gene3D" id="3.20.20.70">
    <property type="entry name" value="Aldolase class I"/>
    <property type="match status" value="1"/>
</dbReference>
<dbReference type="GO" id="GO:0009098">
    <property type="term" value="P:L-leucine biosynthetic process"/>
    <property type="evidence" value="ECO:0007669"/>
    <property type="project" value="UniProtKB-UniRule"/>
</dbReference>
<comment type="subunit">
    <text evidence="10">Homodimer.</text>
</comment>
<dbReference type="EC" id="2.3.3.13" evidence="4 10"/>
<sequence length="571" mass="63317">MMLDNPAAKYRPFVAVDLPARQWPGKRIEPPPLWCSVDLRDGNQALIDPMDHERKQRFFDLLVKIGFKEIEVGFPSASQTDFDFVRALIEQDKVPDDVTIQVLTQARPHLIDRTFESLKGAKNAIVHVYNATDPVFRRVVFGVSKEECIGIAVDATTQIRQRMSEAPETNWSFQYSPELFTTTEMDFAKEVVEAVMVAYGATPEKPMIVNLPATVEAATPNNYADQVEWFCRNVKSRDSLIVSVHPHNDRGTGVAAAELTVMAGADRVEGTLFGNGERTGNVDIVTLAMNLYTQGVHPGLDFSNITPIMREVEYCNQLPVHPRHPYVGDLVFTAFSGSHQDAIKKGMAERRADPEAVWEVPYLPIDPLDVGRSYEAVIRVNSQSGKGGISYLLEQEHGIELPRRLSIEFSHVVQEVADRTAKEITSQMIYQAFADEYLEKRDPMVLINHRLSSEPDSPKVRLEATIEERGERRSIQGEGNGPLAAYIKALAAAGHDVEIIDYHEHSRGQGSDAEAIAYVEVRIEGDAVFGVGIDESITTASMKAVVSAINRYASTQPPAANVTAATLEEVK</sequence>
<dbReference type="SMART" id="SM00917">
    <property type="entry name" value="LeuA_dimer"/>
    <property type="match status" value="1"/>
</dbReference>
<dbReference type="SUPFAM" id="SSF110921">
    <property type="entry name" value="2-isopropylmalate synthase LeuA, allosteric (dimerisation) domain"/>
    <property type="match status" value="1"/>
</dbReference>
<evidence type="ECO:0000256" key="1">
    <source>
        <dbReference type="ARBA" id="ARBA00000064"/>
    </source>
</evidence>
<dbReference type="PANTHER" id="PTHR46911">
    <property type="match status" value="1"/>
</dbReference>
<evidence type="ECO:0000256" key="4">
    <source>
        <dbReference type="ARBA" id="ARBA00012973"/>
    </source>
</evidence>
<dbReference type="Pfam" id="PF22615">
    <property type="entry name" value="IPMS_D2"/>
    <property type="match status" value="1"/>
</dbReference>
<dbReference type="GO" id="GO:0003985">
    <property type="term" value="F:acetyl-CoA C-acetyltransferase activity"/>
    <property type="evidence" value="ECO:0007669"/>
    <property type="project" value="UniProtKB-UniRule"/>
</dbReference>
<keyword evidence="13" id="KW-1185">Reference proteome</keyword>
<gene>
    <name evidence="10 12" type="primary">leuA</name>
    <name evidence="12" type="ORF">LOKO_00826</name>
</gene>
<dbReference type="InterPro" id="IPR013785">
    <property type="entry name" value="Aldolase_TIM"/>
</dbReference>
<comment type="catalytic activity">
    <reaction evidence="1 10">
        <text>3-methyl-2-oxobutanoate + acetyl-CoA + H2O = (2S)-2-isopropylmalate + CoA + H(+)</text>
        <dbReference type="Rhea" id="RHEA:21524"/>
        <dbReference type="ChEBI" id="CHEBI:1178"/>
        <dbReference type="ChEBI" id="CHEBI:11851"/>
        <dbReference type="ChEBI" id="CHEBI:15377"/>
        <dbReference type="ChEBI" id="CHEBI:15378"/>
        <dbReference type="ChEBI" id="CHEBI:57287"/>
        <dbReference type="ChEBI" id="CHEBI:57288"/>
        <dbReference type="EC" id="2.3.3.13"/>
    </reaction>
</comment>
<dbReference type="Proteomes" id="UP000063387">
    <property type="component" value="Chromosome"/>
</dbReference>
<dbReference type="SUPFAM" id="SSF51569">
    <property type="entry name" value="Aldolase"/>
    <property type="match status" value="1"/>
</dbReference>
<dbReference type="InterPro" id="IPR039371">
    <property type="entry name" value="LeuA_N_DRE-TIM"/>
</dbReference>
<keyword evidence="6 10" id="KW-0028">Amino-acid biosynthesis</keyword>
<dbReference type="RefSeq" id="WP_066445410.1">
    <property type="nucleotide sequence ID" value="NZ_CP014226.1"/>
</dbReference>
<evidence type="ECO:0000256" key="7">
    <source>
        <dbReference type="ARBA" id="ARBA00022679"/>
    </source>
</evidence>
<feature type="region of interest" description="Regulatory domain" evidence="10">
    <location>
        <begin position="440"/>
        <end position="571"/>
    </location>
</feature>
<evidence type="ECO:0000256" key="5">
    <source>
        <dbReference type="ARBA" id="ARBA00022430"/>
    </source>
</evidence>
<dbReference type="NCBIfam" id="NF002991">
    <property type="entry name" value="PRK03739.1"/>
    <property type="match status" value="1"/>
</dbReference>
<keyword evidence="10" id="KW-0460">Magnesium</keyword>
<dbReference type="UniPathway" id="UPA00048">
    <property type="reaction ID" value="UER00070"/>
</dbReference>
<dbReference type="EMBL" id="CP014226">
    <property type="protein sequence ID" value="AMC99907.1"/>
    <property type="molecule type" value="Genomic_DNA"/>
</dbReference>
<feature type="binding site" evidence="10">
    <location>
        <position position="247"/>
    </location>
    <ligand>
        <name>Mg(2+)</name>
        <dbReference type="ChEBI" id="CHEBI:18420"/>
    </ligand>
</feature>
<dbReference type="PROSITE" id="PS50991">
    <property type="entry name" value="PYR_CT"/>
    <property type="match status" value="1"/>
</dbReference>
<keyword evidence="8 10" id="KW-0479">Metal-binding</keyword>
<proteinExistence type="inferred from homology"/>
<dbReference type="InterPro" id="IPR002034">
    <property type="entry name" value="AIPM/Hcit_synth_CS"/>
</dbReference>
<dbReference type="SUPFAM" id="SSF89000">
    <property type="entry name" value="post-HMGL domain-like"/>
    <property type="match status" value="1"/>
</dbReference>
<dbReference type="NCBIfam" id="TIGR00970">
    <property type="entry name" value="leuA_yeast"/>
    <property type="match status" value="1"/>
</dbReference>
<dbReference type="GO" id="GO:0003852">
    <property type="term" value="F:2-isopropylmalate synthase activity"/>
    <property type="evidence" value="ECO:0007669"/>
    <property type="project" value="UniProtKB-UniRule"/>
</dbReference>
<dbReference type="InterPro" id="IPR036230">
    <property type="entry name" value="LeuA_allosteric_dom_sf"/>
</dbReference>
<keyword evidence="7 10" id="KW-0808">Transferase</keyword>
<reference evidence="12 13" key="1">
    <citation type="journal article" date="2016" name="Genome Announc.">
        <title>Draft Genome Sequence of 'Halomonas chromatireducens' Strain AGD 8-3, a Haloalkaliphilic Chromate- and Selenite-Reducing Gammaproteobacterium.</title>
        <authorList>
            <person name="Sharko F.S."/>
            <person name="Shapovalova A.A."/>
            <person name="Tsygankova S.V."/>
            <person name="Komova A.V."/>
            <person name="Boulygina E.S."/>
            <person name="Teslyuk A.B."/>
            <person name="Gotovtsev P.M."/>
            <person name="Namsaraev Z.B."/>
            <person name="Khijniak T.V."/>
            <person name="Nedoluzhko A.V."/>
            <person name="Vasilov R.G."/>
        </authorList>
    </citation>
    <scope>NUCLEOTIDE SEQUENCE [LARGE SCALE GENOMIC DNA]</scope>
    <source>
        <strain evidence="12 13">AGD 8-3</strain>
    </source>
</reference>
<feature type="binding site" evidence="10">
    <location>
        <position position="41"/>
    </location>
    <ligand>
        <name>Mg(2+)</name>
        <dbReference type="ChEBI" id="CHEBI:18420"/>
    </ligand>
</feature>
<dbReference type="CDD" id="cd07942">
    <property type="entry name" value="DRE_TIM_LeuA"/>
    <property type="match status" value="1"/>
</dbReference>
<feature type="domain" description="Pyruvate carboxyltransferase" evidence="11">
    <location>
        <begin position="32"/>
        <end position="306"/>
    </location>
</feature>
<keyword evidence="9 10" id="KW-0100">Branched-chain amino acid biosynthesis</keyword>
<dbReference type="InterPro" id="IPR005668">
    <property type="entry name" value="IPM_Synthase"/>
</dbReference>
<protein>
    <recommendedName>
        <fullName evidence="4 10">2-isopropylmalate synthase</fullName>
        <ecNumber evidence="4 10">2.3.3.13</ecNumber>
    </recommendedName>
    <alternativeName>
        <fullName evidence="10">Alpha-IPM synthase</fullName>
    </alternativeName>
    <alternativeName>
        <fullName evidence="10">Alpha-isopropylmalate synthase</fullName>
    </alternativeName>
</protein>
<dbReference type="PANTHER" id="PTHR46911:SF1">
    <property type="entry name" value="2-ISOPROPYLMALATE SYNTHASE"/>
    <property type="match status" value="1"/>
</dbReference>
<dbReference type="InterPro" id="IPR000891">
    <property type="entry name" value="PYR_CT"/>
</dbReference>